<gene>
    <name evidence="3" type="ORF">ONZ51_g176</name>
</gene>
<reference evidence="3" key="1">
    <citation type="submission" date="2022-11" db="EMBL/GenBank/DDBJ databases">
        <title>Genome Sequence of Cubamyces cubensis.</title>
        <authorList>
            <person name="Buettner E."/>
        </authorList>
    </citation>
    <scope>NUCLEOTIDE SEQUENCE</scope>
    <source>
        <strain evidence="3">MPL-01</strain>
    </source>
</reference>
<keyword evidence="1" id="KW-0175">Coiled coil</keyword>
<feature type="coiled-coil region" evidence="1">
    <location>
        <begin position="171"/>
        <end position="198"/>
    </location>
</feature>
<feature type="region of interest" description="Disordered" evidence="2">
    <location>
        <begin position="634"/>
        <end position="692"/>
    </location>
</feature>
<dbReference type="Proteomes" id="UP001215151">
    <property type="component" value="Unassembled WGS sequence"/>
</dbReference>
<dbReference type="InterPro" id="IPR018247">
    <property type="entry name" value="EF_Hand_1_Ca_BS"/>
</dbReference>
<evidence type="ECO:0000313" key="3">
    <source>
        <dbReference type="EMBL" id="KAJ8502165.1"/>
    </source>
</evidence>
<protein>
    <recommendedName>
        <fullName evidence="5">EF-hand domain-containing protein</fullName>
    </recommendedName>
</protein>
<dbReference type="PROSITE" id="PS00018">
    <property type="entry name" value="EF_HAND_1"/>
    <property type="match status" value="2"/>
</dbReference>
<comment type="caution">
    <text evidence="3">The sequence shown here is derived from an EMBL/GenBank/DDBJ whole genome shotgun (WGS) entry which is preliminary data.</text>
</comment>
<organism evidence="3 4">
    <name type="scientific">Trametes cubensis</name>
    <dbReference type="NCBI Taxonomy" id="1111947"/>
    <lineage>
        <taxon>Eukaryota</taxon>
        <taxon>Fungi</taxon>
        <taxon>Dikarya</taxon>
        <taxon>Basidiomycota</taxon>
        <taxon>Agaricomycotina</taxon>
        <taxon>Agaricomycetes</taxon>
        <taxon>Polyporales</taxon>
        <taxon>Polyporaceae</taxon>
        <taxon>Trametes</taxon>
    </lineage>
</organism>
<sequence>MGDVQEQSLSQLDESIKRLEPQAEDEVEEVERILDQLPLIHGRQEAEEMAKKLVEGVSHVIDYLGAVAQLHPAAGIVVGALSQVVSLELQRHENNAHIVVVHTTMVKTVYHVRFLARIQVKFEEDIEERMKIIFKHMGETIRDFGAFVDTYHTCWQKTYKVLFAHVHKRKLEHFGNRFQQHKEDLDEMKKTLTQMQLSTVILNTEKILNALKIDEPDVQKAEAFIQRNGGPDENPKLVDAVASILQEKATLGMKEMLRQGFDDVLEKHTARYMKKLENVQDAVIASVSASQTAILSRLNEGPHILIEDEEIRAIWERNRWKSCVKSRIFIEGIHEHYQTKFHEHGSHGHSKDAWTLPFFSRAMYHSAIGDIVDDDGSGYLSASEVNEFISGKRSMPHWTNPQWFAFWAGGWYNNNVWYHRHIKRMLQEMATSLSTVGTSERSSHSIGLVQRIVESLTPLVLVADVEDPARPVKVPHQLRRLQEEYRSYEEQFIQTNLSHFGNHISDKSCLHAVIQNTRIELYMMALLKALIMRLQMVVAEAVSSNQVDDRHLITIEELATSCIVVFVAFEDRMRDLTHTYERAYDDLRGCIFGNELTLPRHLRPFSSGSRIQTSVDGLSREVTVLSERVQTLEDRLDKAEQPQQIERRSRSLSSASSASATDHVKEEPTQATPSNSPKHPYQVPPAPCGRRTAERRGLGKILQRLRVLLLLDRFSATLSAPSHAIRSYSQVASSVTRTISGKTNMHLARHRPIDSTFGIGRLHDVHQKNDADKLAKKIIRGARNALKFFDNFAQLHPIASGVVKAVTVVVDLECQRHENDAHIAVVHTTMVKTVFHLRYLNHVRNTYEEESLIGAMGVLCNDMAKTIKKFGEFVDAYHTHWQRTVKFLFSHAHKKMLEHFSGEFEKLRREMDDLYRSTMQFQMATVVTNTTEILNRIRFVDPDTLQAQQFVEGRNVRANAIPETEDLKLIEQVASKMKEKVTHTMQSVLREGFDSLLRKHAPRYHMKYESVEVRIMQSERRVIEINEGPHKLIEDAELQQLWINYLHSLPYPAAIQQFDIIPLTPGLHEYYYGQMHAQKSDASVASEDAWTLEYFSRAMYYAAIGDIIDDDGSGYISALELNAFLQSEQRCLPEWTKPQWFALYHDEIDRMMQGVQNAIQEVNMGPRHLAWAFATSVLQSLRPFLLVLDNEEFSSVDESHVPYQLLRLQQEFRECEERTISDKLNRFGSYLADRASIVAVVGDTRIELHLMPLLYILTKRIYELVSKIVQQQHLGSQDVCEIEALVTSCIAVFVTFDSRLRELSRGWRLEAKDIGMQVDRYADGLFKKYYAKPWLFHKAYDDLRCSIFGEEHELPRHLRPVMRTQLSAPVDAMVILAKRVQEFEVHLSEHDAALERLNSDRVPGVTAKFVRRFKGMLRLRRARVKTTRISAADAQ</sequence>
<evidence type="ECO:0008006" key="5">
    <source>
        <dbReference type="Google" id="ProtNLM"/>
    </source>
</evidence>
<keyword evidence="4" id="KW-1185">Reference proteome</keyword>
<evidence type="ECO:0000256" key="1">
    <source>
        <dbReference type="SAM" id="Coils"/>
    </source>
</evidence>
<evidence type="ECO:0000256" key="2">
    <source>
        <dbReference type="SAM" id="MobiDB-lite"/>
    </source>
</evidence>
<dbReference type="EMBL" id="JAPEVG010000002">
    <property type="protein sequence ID" value="KAJ8502165.1"/>
    <property type="molecule type" value="Genomic_DNA"/>
</dbReference>
<proteinExistence type="predicted"/>
<feature type="compositionally biased region" description="Low complexity" evidence="2">
    <location>
        <begin position="651"/>
        <end position="660"/>
    </location>
</feature>
<evidence type="ECO:0000313" key="4">
    <source>
        <dbReference type="Proteomes" id="UP001215151"/>
    </source>
</evidence>
<feature type="compositionally biased region" description="Basic and acidic residues" evidence="2">
    <location>
        <begin position="634"/>
        <end position="649"/>
    </location>
</feature>
<name>A0AAD7U4J4_9APHY</name>
<accession>A0AAD7U4J4</accession>